<keyword evidence="3" id="KW-1185">Reference proteome</keyword>
<protein>
    <recommendedName>
        <fullName evidence="4">Integral membrane protein</fullName>
    </recommendedName>
</protein>
<dbReference type="EMBL" id="CP074132">
    <property type="protein sequence ID" value="QUX31311.1"/>
    <property type="molecule type" value="Genomic_DNA"/>
</dbReference>
<feature type="transmembrane region" description="Helical" evidence="1">
    <location>
        <begin position="85"/>
        <end position="108"/>
    </location>
</feature>
<name>A0ABX8CDY5_9ACTN</name>
<feature type="transmembrane region" description="Helical" evidence="1">
    <location>
        <begin position="54"/>
        <end position="73"/>
    </location>
</feature>
<dbReference type="RefSeq" id="WP_212643999.1">
    <property type="nucleotide sequence ID" value="NZ_CP074132.1"/>
</dbReference>
<evidence type="ECO:0000313" key="3">
    <source>
        <dbReference type="Proteomes" id="UP000678016"/>
    </source>
</evidence>
<proteinExistence type="predicted"/>
<feature type="transmembrane region" description="Helical" evidence="1">
    <location>
        <begin position="114"/>
        <end position="134"/>
    </location>
</feature>
<dbReference type="Proteomes" id="UP000678016">
    <property type="component" value="Chromosome"/>
</dbReference>
<reference evidence="3" key="1">
    <citation type="submission" date="2021-05" db="EMBL/GenBank/DDBJ databases">
        <title>Direct Submission.</title>
        <authorList>
            <person name="Li K."/>
            <person name="Gao J."/>
        </authorList>
    </citation>
    <scope>NUCLEOTIDE SEQUENCE [LARGE SCALE GENOMIC DNA]</scope>
    <source>
        <strain evidence="3">HDS12</strain>
    </source>
</reference>
<keyword evidence="1" id="KW-0812">Transmembrane</keyword>
<gene>
    <name evidence="2" type="ORF">KGD83_12950</name>
</gene>
<evidence type="ECO:0008006" key="4">
    <source>
        <dbReference type="Google" id="ProtNLM"/>
    </source>
</evidence>
<keyword evidence="1" id="KW-0472">Membrane</keyword>
<feature type="transmembrane region" description="Helical" evidence="1">
    <location>
        <begin position="27"/>
        <end position="48"/>
    </location>
</feature>
<sequence length="140" mass="14783">MRRNEALDALERAETVGTRARSRGGWYAVYGAVFGVATLVLVLVVGLFPSPWAVAASTAGFGAAMAVLTVFAVRQPVHPRGYASLHLWTMGVWGVLYAVTLFVGVYAFPGEPAWWVPGAMACAAPPLVAAYVSLRRSGSA</sequence>
<evidence type="ECO:0000256" key="1">
    <source>
        <dbReference type="SAM" id="Phobius"/>
    </source>
</evidence>
<keyword evidence="1" id="KW-1133">Transmembrane helix</keyword>
<accession>A0ABX8CDY5</accession>
<evidence type="ECO:0000313" key="2">
    <source>
        <dbReference type="EMBL" id="QUX31311.1"/>
    </source>
</evidence>
<organism evidence="2 3">
    <name type="scientific">Nocardiopsis akebiae</name>
    <dbReference type="NCBI Taxonomy" id="2831968"/>
    <lineage>
        <taxon>Bacteria</taxon>
        <taxon>Bacillati</taxon>
        <taxon>Actinomycetota</taxon>
        <taxon>Actinomycetes</taxon>
        <taxon>Streptosporangiales</taxon>
        <taxon>Nocardiopsidaceae</taxon>
        <taxon>Nocardiopsis</taxon>
    </lineage>
</organism>